<dbReference type="GO" id="GO:0005737">
    <property type="term" value="C:cytoplasm"/>
    <property type="evidence" value="ECO:0007669"/>
    <property type="project" value="UniProtKB-SubCell"/>
</dbReference>
<dbReference type="InterPro" id="IPR016914">
    <property type="entry name" value="TrmL"/>
</dbReference>
<proteinExistence type="inferred from homology"/>
<comment type="catalytic activity">
    <reaction evidence="6">
        <text>5-carboxymethylaminomethyluridine(34) in tRNA(Leu) + S-adenosyl-L-methionine = 5-carboxymethylaminomethyl-2'-O-methyluridine(34) in tRNA(Leu) + S-adenosyl-L-homocysteine + H(+)</text>
        <dbReference type="Rhea" id="RHEA:43088"/>
        <dbReference type="Rhea" id="RHEA-COMP:10333"/>
        <dbReference type="Rhea" id="RHEA-COMP:10334"/>
        <dbReference type="ChEBI" id="CHEBI:15378"/>
        <dbReference type="ChEBI" id="CHEBI:57856"/>
        <dbReference type="ChEBI" id="CHEBI:59789"/>
        <dbReference type="ChEBI" id="CHEBI:74508"/>
        <dbReference type="ChEBI" id="CHEBI:74511"/>
        <dbReference type="EC" id="2.1.1.207"/>
    </reaction>
</comment>
<keyword evidence="2 6" id="KW-0489">Methyltransferase</keyword>
<organism evidence="9 10">
    <name type="scientific">Pseudobythopirellula maris</name>
    <dbReference type="NCBI Taxonomy" id="2527991"/>
    <lineage>
        <taxon>Bacteria</taxon>
        <taxon>Pseudomonadati</taxon>
        <taxon>Planctomycetota</taxon>
        <taxon>Planctomycetia</taxon>
        <taxon>Pirellulales</taxon>
        <taxon>Lacipirellulaceae</taxon>
        <taxon>Pseudobythopirellula</taxon>
    </lineage>
</organism>
<evidence type="ECO:0000256" key="5">
    <source>
        <dbReference type="ARBA" id="ARBA00022694"/>
    </source>
</evidence>
<evidence type="ECO:0000256" key="2">
    <source>
        <dbReference type="ARBA" id="ARBA00022603"/>
    </source>
</evidence>
<dbReference type="Proteomes" id="UP000315440">
    <property type="component" value="Unassembled WGS sequence"/>
</dbReference>
<dbReference type="InterPro" id="IPR029026">
    <property type="entry name" value="tRNA_m1G_MTases_N"/>
</dbReference>
<comment type="subcellular location">
    <subcellularLocation>
        <location evidence="6">Cytoplasm</location>
    </subcellularLocation>
</comment>
<feature type="domain" description="tRNA/rRNA methyltransferase SpoU type" evidence="8">
    <location>
        <begin position="9"/>
        <end position="148"/>
    </location>
</feature>
<feature type="binding site" evidence="6 7">
    <location>
        <position position="128"/>
    </location>
    <ligand>
        <name>S-adenosyl-L-methionine</name>
        <dbReference type="ChEBI" id="CHEBI:59789"/>
    </ligand>
</feature>
<comment type="function">
    <text evidence="6">Could methylate the ribose at the nucleotide 34 wobble position in tRNA.</text>
</comment>
<keyword evidence="1 6" id="KW-0963">Cytoplasm</keyword>
<accession>A0A5C5ZSF5</accession>
<dbReference type="OrthoDB" id="9789043at2"/>
<keyword evidence="3 6" id="KW-0808">Transferase</keyword>
<evidence type="ECO:0000313" key="10">
    <source>
        <dbReference type="Proteomes" id="UP000315440"/>
    </source>
</evidence>
<evidence type="ECO:0000259" key="8">
    <source>
        <dbReference type="Pfam" id="PF00588"/>
    </source>
</evidence>
<keyword evidence="5 6" id="KW-0819">tRNA processing</keyword>
<sequence length="159" mass="17770">MADPYEPLLHVVLYQPEIPYNTGSVGRTCVAVGAKLWLVRPLGFQVDDHHLRRAGLDYWRHLAWEVVDDWAALGERLPLERAWMFTKYGDGGYLDASYARGDILVFGRESNGLPEELLANAQGRRLRIPTRPEVRSLNLSNSVAVAGYEALRQIGGGPV</sequence>
<dbReference type="GO" id="GO:0141098">
    <property type="term" value="F:tRNA (cytidine(34)-2'-O)-methyltransferase activity"/>
    <property type="evidence" value="ECO:0007669"/>
    <property type="project" value="RHEA"/>
</dbReference>
<dbReference type="RefSeq" id="WP_146396691.1">
    <property type="nucleotide sequence ID" value="NZ_SJPQ01000001.1"/>
</dbReference>
<dbReference type="PIRSF" id="PIRSF029256">
    <property type="entry name" value="SpoU_TrmH_prd"/>
    <property type="match status" value="1"/>
</dbReference>
<comment type="similarity">
    <text evidence="6">Belongs to the class IV-like SAM-binding methyltransferase superfamily. RNA methyltransferase TrmH family. TrmL subfamily.</text>
</comment>
<evidence type="ECO:0000313" key="9">
    <source>
        <dbReference type="EMBL" id="TWT90166.1"/>
    </source>
</evidence>
<comment type="caution">
    <text evidence="9">The sequence shown here is derived from an EMBL/GenBank/DDBJ whole genome shotgun (WGS) entry which is preliminary data.</text>
</comment>
<feature type="binding site" evidence="6 7">
    <location>
        <position position="107"/>
    </location>
    <ligand>
        <name>S-adenosyl-L-methionine</name>
        <dbReference type="ChEBI" id="CHEBI:59789"/>
    </ligand>
</feature>
<dbReference type="PANTHER" id="PTHR42971:SF1">
    <property type="entry name" value="TRNA (CYTIDINE(34)-2'-O)-METHYLTRANSFERASE"/>
    <property type="match status" value="1"/>
</dbReference>
<gene>
    <name evidence="9" type="primary">trmL</name>
    <name evidence="9" type="ORF">Mal64_05500</name>
</gene>
<dbReference type="Gene3D" id="3.40.1280.10">
    <property type="match status" value="1"/>
</dbReference>
<keyword evidence="10" id="KW-1185">Reference proteome</keyword>
<dbReference type="InterPro" id="IPR001537">
    <property type="entry name" value="SpoU_MeTrfase"/>
</dbReference>
<comment type="caution">
    <text evidence="6">Lacks conserved residue(s) required for the propagation of feature annotation.</text>
</comment>
<evidence type="ECO:0000256" key="1">
    <source>
        <dbReference type="ARBA" id="ARBA00022490"/>
    </source>
</evidence>
<dbReference type="HAMAP" id="MF_01885">
    <property type="entry name" value="tRNA_methyltr_TrmL"/>
    <property type="match status" value="1"/>
</dbReference>
<protein>
    <recommendedName>
        <fullName evidence="6">Putative tRNA (cytidine(34)-2'-O)-methyltransferase</fullName>
        <ecNumber evidence="6">2.1.1.207</ecNumber>
    </recommendedName>
    <alternativeName>
        <fullName evidence="6">tRNA (cytidine/uridine-2'-O-)-methyltransferase</fullName>
    </alternativeName>
</protein>
<evidence type="ECO:0000256" key="7">
    <source>
        <dbReference type="PIRSR" id="PIRSR029256-1"/>
    </source>
</evidence>
<dbReference type="PANTHER" id="PTHR42971">
    <property type="entry name" value="TRNA (CYTIDINE(34)-2'-O)-METHYLTRANSFERASE"/>
    <property type="match status" value="1"/>
</dbReference>
<dbReference type="InterPro" id="IPR029028">
    <property type="entry name" value="Alpha/beta_knot_MTases"/>
</dbReference>
<dbReference type="AlphaFoldDB" id="A0A5C5ZSF5"/>
<reference evidence="9 10" key="1">
    <citation type="submission" date="2019-02" db="EMBL/GenBank/DDBJ databases">
        <title>Deep-cultivation of Planctomycetes and their phenomic and genomic characterization uncovers novel biology.</title>
        <authorList>
            <person name="Wiegand S."/>
            <person name="Jogler M."/>
            <person name="Boedeker C."/>
            <person name="Pinto D."/>
            <person name="Vollmers J."/>
            <person name="Rivas-Marin E."/>
            <person name="Kohn T."/>
            <person name="Peeters S.H."/>
            <person name="Heuer A."/>
            <person name="Rast P."/>
            <person name="Oberbeckmann S."/>
            <person name="Bunk B."/>
            <person name="Jeske O."/>
            <person name="Meyerdierks A."/>
            <person name="Storesund J.E."/>
            <person name="Kallscheuer N."/>
            <person name="Luecker S."/>
            <person name="Lage O.M."/>
            <person name="Pohl T."/>
            <person name="Merkel B.J."/>
            <person name="Hornburger P."/>
            <person name="Mueller R.-W."/>
            <person name="Bruemmer F."/>
            <person name="Labrenz M."/>
            <person name="Spormann A.M."/>
            <person name="Op Den Camp H."/>
            <person name="Overmann J."/>
            <person name="Amann R."/>
            <person name="Jetten M.S.M."/>
            <person name="Mascher T."/>
            <person name="Medema M.H."/>
            <person name="Devos D.P."/>
            <person name="Kaster A.-K."/>
            <person name="Ovreas L."/>
            <person name="Rohde M."/>
            <person name="Galperin M.Y."/>
            <person name="Jogler C."/>
        </authorList>
    </citation>
    <scope>NUCLEOTIDE SEQUENCE [LARGE SCALE GENOMIC DNA]</scope>
    <source>
        <strain evidence="9 10">Mal64</strain>
    </source>
</reference>
<dbReference type="Pfam" id="PF00588">
    <property type="entry name" value="SpoU_methylase"/>
    <property type="match status" value="1"/>
</dbReference>
<dbReference type="EMBL" id="SJPQ01000001">
    <property type="protein sequence ID" value="TWT90166.1"/>
    <property type="molecule type" value="Genomic_DNA"/>
</dbReference>
<name>A0A5C5ZSF5_9BACT</name>
<evidence type="ECO:0000256" key="4">
    <source>
        <dbReference type="ARBA" id="ARBA00022691"/>
    </source>
</evidence>
<feature type="binding site" evidence="6 7">
    <location>
        <position position="136"/>
    </location>
    <ligand>
        <name>S-adenosyl-L-methionine</name>
        <dbReference type="ChEBI" id="CHEBI:59789"/>
    </ligand>
</feature>
<dbReference type="GO" id="GO:0003723">
    <property type="term" value="F:RNA binding"/>
    <property type="evidence" value="ECO:0007669"/>
    <property type="project" value="InterPro"/>
</dbReference>
<dbReference type="SUPFAM" id="SSF75217">
    <property type="entry name" value="alpha/beta knot"/>
    <property type="match status" value="1"/>
</dbReference>
<dbReference type="GO" id="GO:0002130">
    <property type="term" value="P:wobble position ribose methylation"/>
    <property type="evidence" value="ECO:0007669"/>
    <property type="project" value="TreeGrafter"/>
</dbReference>
<dbReference type="EC" id="2.1.1.207" evidence="6"/>
<dbReference type="GO" id="GO:0141102">
    <property type="term" value="F:tRNA (5-carboxymethylaminomethyluridine(34)-2'-O)-methyltransferase activity"/>
    <property type="evidence" value="ECO:0007669"/>
    <property type="project" value="RHEA"/>
</dbReference>
<comment type="catalytic activity">
    <reaction evidence="6">
        <text>cytidine(34) in tRNA + S-adenosyl-L-methionine = 2'-O-methylcytidine(34) in tRNA + S-adenosyl-L-homocysteine + H(+)</text>
        <dbReference type="Rhea" id="RHEA:43084"/>
        <dbReference type="Rhea" id="RHEA-COMP:10331"/>
        <dbReference type="Rhea" id="RHEA-COMP:10332"/>
        <dbReference type="ChEBI" id="CHEBI:15378"/>
        <dbReference type="ChEBI" id="CHEBI:57856"/>
        <dbReference type="ChEBI" id="CHEBI:59789"/>
        <dbReference type="ChEBI" id="CHEBI:74495"/>
        <dbReference type="ChEBI" id="CHEBI:82748"/>
        <dbReference type="EC" id="2.1.1.207"/>
    </reaction>
</comment>
<dbReference type="CDD" id="cd18094">
    <property type="entry name" value="SpoU-like_TrmL"/>
    <property type="match status" value="1"/>
</dbReference>
<keyword evidence="4 6" id="KW-0949">S-adenosyl-L-methionine</keyword>
<evidence type="ECO:0000256" key="3">
    <source>
        <dbReference type="ARBA" id="ARBA00022679"/>
    </source>
</evidence>
<evidence type="ECO:0000256" key="6">
    <source>
        <dbReference type="HAMAP-Rule" id="MF_01885"/>
    </source>
</evidence>